<evidence type="ECO:0000313" key="3">
    <source>
        <dbReference type="EMBL" id="RBA11357.1"/>
    </source>
</evidence>
<accession>A0A365MS30</accession>
<organism evidence="3 4">
    <name type="scientific">Gibberella intermedia</name>
    <name type="common">Bulb rot disease fungus</name>
    <name type="synonym">Fusarium proliferatum</name>
    <dbReference type="NCBI Taxonomy" id="948311"/>
    <lineage>
        <taxon>Eukaryota</taxon>
        <taxon>Fungi</taxon>
        <taxon>Dikarya</taxon>
        <taxon>Ascomycota</taxon>
        <taxon>Pezizomycotina</taxon>
        <taxon>Sordariomycetes</taxon>
        <taxon>Hypocreomycetidae</taxon>
        <taxon>Hypocreales</taxon>
        <taxon>Nectriaceae</taxon>
        <taxon>Fusarium</taxon>
        <taxon>Fusarium fujikuroi species complex</taxon>
    </lineage>
</organism>
<comment type="caution">
    <text evidence="3">The sequence shown here is derived from an EMBL/GenBank/DDBJ whole genome shotgun (WGS) entry which is preliminary data.</text>
</comment>
<dbReference type="AlphaFoldDB" id="A0A365MS30"/>
<dbReference type="SUPFAM" id="SSF57959">
    <property type="entry name" value="Leucine zipper domain"/>
    <property type="match status" value="1"/>
</dbReference>
<dbReference type="CDD" id="cd14810">
    <property type="entry name" value="bZIP_u1"/>
    <property type="match status" value="1"/>
</dbReference>
<feature type="domain" description="BZIP" evidence="2">
    <location>
        <begin position="276"/>
        <end position="339"/>
    </location>
</feature>
<gene>
    <name evidence="3" type="ORF">FPRO05_04530</name>
</gene>
<dbReference type="Pfam" id="PF26639">
    <property type="entry name" value="Het-6_barrel"/>
    <property type="match status" value="1"/>
</dbReference>
<evidence type="ECO:0000256" key="1">
    <source>
        <dbReference type="SAM" id="MobiDB-lite"/>
    </source>
</evidence>
<dbReference type="SMART" id="SM00338">
    <property type="entry name" value="BRLZ"/>
    <property type="match status" value="1"/>
</dbReference>
<dbReference type="Proteomes" id="UP000251714">
    <property type="component" value="Unassembled WGS sequence"/>
</dbReference>
<evidence type="ECO:0000259" key="2">
    <source>
        <dbReference type="PROSITE" id="PS50217"/>
    </source>
</evidence>
<evidence type="ECO:0000313" key="4">
    <source>
        <dbReference type="Proteomes" id="UP000251714"/>
    </source>
</evidence>
<dbReference type="PROSITE" id="PS50217">
    <property type="entry name" value="BZIP"/>
    <property type="match status" value="1"/>
</dbReference>
<dbReference type="InterPro" id="IPR004827">
    <property type="entry name" value="bZIP"/>
</dbReference>
<feature type="region of interest" description="Disordered" evidence="1">
    <location>
        <begin position="356"/>
        <end position="378"/>
    </location>
</feature>
<dbReference type="Pfam" id="PF06985">
    <property type="entry name" value="HET"/>
    <property type="match status" value="1"/>
</dbReference>
<feature type="region of interest" description="Disordered" evidence="1">
    <location>
        <begin position="233"/>
        <end position="291"/>
    </location>
</feature>
<sequence>MSGPGQNTVDIDALLDLTEYDNFQSPATSVSPSGTSKATFASPISAAVAAPATTTAQSLSGPSHNYDMYRQQTGFVPGAIANTMAVNQTNNTGYQDFRNIDYLTTFSPEADLFDFNTSPSQATLGASDMDMDFESQTETQQFFTVDPSSIEQENAGLPSPPVLPTQNNGRLWPGAHSQAALVKAQQQQRQQQQIIQQQQQAQRQASQPKSRGKAPQPTDPIVEQKITQLLNSMRAKPSMPESQATSPMANLPRSKKDEEEMDEDERLLASEEGKKLSSKERRQLRNKVSARAFRSRRKEYITQLETEIANKVSENGDLRAQNRALVDENKRLTDLTRMLLSSPSFSNFLDNLSSNPTAVQQTPQLKVEPQPEQRQVPKDINPYNAQQSSQHQIGMAMIPEQNMDFSMLTLDGSFNFQPQVFVVDTPELPDAIDASVLSGKTSNFAEPIFDSEEEKLEVPTIERPVEKPEVSEPIDAAPIDLEFESDPEFALFHTETATTTSEQPKEFDTEGLSHVDIFGGVESEKVLARLELVDAGEEEYIAALAMARVQRISASCDAVTSRTLLRTKSHCSTVSLLSSMAGVVQPSEPTAPESYAYTPFTNNFTIRILTLEPGTGNDPLVGHLGFENLDLNPQYEAISYCWGTGGRSSEIICDGKPLPLTESIEGALRRMRHATTQRRLWADQVCINQDDIAERSQQVSLMNAIYKGAKHVLVWLGEDKVGHGQAAMEMVHYLHRVFNDEELHNEFKRAHSEDLLSQDRKPWVPFSNLSRLPWFNRIWIVQEIGTAAPATLYWGDAEIDWEVLSSVAGILNTTYHFLRSRFAVFTPNIRYLYQRFVEPEEAYDVNHNRAAFIYELHRARHLLSKDPRDHVYAFLGHFSIHTGSSSLAELVADYSRSIEDIYYDVAVRELSGCESLLLLSACHAIPVTYKKRIMERGDLPTWVPDWRVVPLHLMGTPVTPHRSSGEYRPQLCINEETRALHIYGVRLDRIRRPSWIFWNNAFHFRRNNPLRLPIEALWRDICGRNQPFNLRQRYRNGDSAFFALVQTLTNACIGADRSRPYESIPKEEWLANGAAYLIRALDKPGAVSPEIQELAQTGDGFKWSHEATLVTRYRGFAITFGGWFVVGPDIMQAEDVVVVLYGGRTPFLLRRKDDGTWILVGECYVHGMMNGEVFDLDGVEEEEFVIV</sequence>
<feature type="compositionally biased region" description="Low complexity" evidence="1">
    <location>
        <begin position="191"/>
        <end position="204"/>
    </location>
</feature>
<reference evidence="3 4" key="1">
    <citation type="submission" date="2017-12" db="EMBL/GenBank/DDBJ databases">
        <title>Genome sequence of the mycotoxigenic crop pathogen Fusarium proliferatum, strain ITEM 2341 from Date Palm.</title>
        <authorList>
            <person name="Almiman B.F."/>
            <person name="Shittu T.A."/>
            <person name="Muthumeenakshi S."/>
            <person name="Baroncelli R."/>
            <person name="Sreenivasaprasada S."/>
        </authorList>
    </citation>
    <scope>NUCLEOTIDE SEQUENCE [LARGE SCALE GENOMIC DNA]</scope>
    <source>
        <strain evidence="3 4">ITEM 2341</strain>
    </source>
</reference>
<dbReference type="EMBL" id="PKMI01000050">
    <property type="protein sequence ID" value="RBA11357.1"/>
    <property type="molecule type" value="Genomic_DNA"/>
</dbReference>
<dbReference type="GO" id="GO:0003700">
    <property type="term" value="F:DNA-binding transcription factor activity"/>
    <property type="evidence" value="ECO:0007669"/>
    <property type="project" value="InterPro"/>
</dbReference>
<dbReference type="InterPro" id="IPR046347">
    <property type="entry name" value="bZIP_sf"/>
</dbReference>
<feature type="region of interest" description="Disordered" evidence="1">
    <location>
        <begin position="150"/>
        <end position="172"/>
    </location>
</feature>
<dbReference type="InterPro" id="IPR010730">
    <property type="entry name" value="HET"/>
</dbReference>
<feature type="compositionally biased region" description="Basic and acidic residues" evidence="1">
    <location>
        <begin position="266"/>
        <end position="283"/>
    </location>
</feature>
<dbReference type="FunFam" id="1.20.5.170:FF:000031">
    <property type="entry name" value="BZIP transcription factor (MeaB)"/>
    <property type="match status" value="1"/>
</dbReference>
<dbReference type="PANTHER" id="PTHR24148">
    <property type="entry name" value="ANKYRIN REPEAT DOMAIN-CONTAINING PROTEIN 39 HOMOLOG-RELATED"/>
    <property type="match status" value="1"/>
</dbReference>
<dbReference type="InterPro" id="IPR052895">
    <property type="entry name" value="HetReg/Transcr_Mod"/>
</dbReference>
<feature type="region of interest" description="Disordered" evidence="1">
    <location>
        <begin position="191"/>
        <end position="221"/>
    </location>
</feature>
<proteinExistence type="predicted"/>
<dbReference type="PANTHER" id="PTHR24148:SF64">
    <property type="entry name" value="HETEROKARYON INCOMPATIBILITY DOMAIN-CONTAINING PROTEIN"/>
    <property type="match status" value="1"/>
</dbReference>
<dbReference type="Gene3D" id="1.20.5.170">
    <property type="match status" value="1"/>
</dbReference>
<dbReference type="Pfam" id="PF00170">
    <property type="entry name" value="bZIP_1"/>
    <property type="match status" value="1"/>
</dbReference>
<protein>
    <recommendedName>
        <fullName evidence="2">BZIP domain-containing protein</fullName>
    </recommendedName>
</protein>
<name>A0A365MS30_GIBIN</name>